<keyword evidence="3 11" id="KW-0436">Ligase</keyword>
<evidence type="ECO:0000256" key="8">
    <source>
        <dbReference type="ARBA" id="ARBA00022884"/>
    </source>
</evidence>
<evidence type="ECO:0000313" key="14">
    <source>
        <dbReference type="EMBL" id="VTZ48589.1"/>
    </source>
</evidence>
<dbReference type="FunFam" id="3.10.310.40:FF:000001">
    <property type="entry name" value="Alanine--tRNA ligase"/>
    <property type="match status" value="1"/>
</dbReference>
<dbReference type="Pfam" id="PF02272">
    <property type="entry name" value="DHHA1"/>
    <property type="match status" value="1"/>
</dbReference>
<keyword evidence="11" id="KW-0963">Cytoplasm</keyword>
<dbReference type="PANTHER" id="PTHR11777">
    <property type="entry name" value="ALANYL-TRNA SYNTHETASE"/>
    <property type="match status" value="1"/>
</dbReference>
<evidence type="ECO:0000256" key="3">
    <source>
        <dbReference type="ARBA" id="ARBA00022598"/>
    </source>
</evidence>
<keyword evidence="15" id="KW-1185">Reference proteome</keyword>
<dbReference type="FunFam" id="3.30.54.20:FF:000001">
    <property type="entry name" value="Alanine--tRNA ligase"/>
    <property type="match status" value="1"/>
</dbReference>
<dbReference type="InterPro" id="IPR002318">
    <property type="entry name" value="Ala-tRNA-lgiase_IIc"/>
</dbReference>
<dbReference type="Gene3D" id="2.40.30.130">
    <property type="match status" value="1"/>
</dbReference>
<comment type="function">
    <text evidence="11">Catalyzes the attachment of alanine to tRNA(Ala) in a two-step reaction: alanine is first activated by ATP to form Ala-AMP and then transferred to the acceptor end of tRNA(Ala). Also edits incorrectly charged Ser-tRNA(Ala) and Gly-tRNA(Ala) via its editing domain.</text>
</comment>
<dbReference type="PROSITE" id="PS50860">
    <property type="entry name" value="AA_TRNA_LIGASE_II_ALA"/>
    <property type="match status" value="1"/>
</dbReference>
<protein>
    <recommendedName>
        <fullName evidence="11">Alanine--tRNA ligase</fullName>
        <ecNumber evidence="11">6.1.1.7</ecNumber>
    </recommendedName>
    <alternativeName>
        <fullName evidence="11">Alanyl-tRNA synthetase</fullName>
        <shortName evidence="11">AlaRS</shortName>
    </alternativeName>
</protein>
<dbReference type="InterPro" id="IPR018163">
    <property type="entry name" value="Thr/Ala-tRNA-synth_IIc_edit"/>
</dbReference>
<sequence>MRFAVAPRILHQFMESCCARTQRLKTEKQMNGVNEIRSGFLKFFKRHGHEIAPSSPLVPRNDPTLMFTNAGMVQFKNLFTGLEKRPYTRAASAQKCVRAGGKHNDLDNVGYTARHHTFFEMLGNFSFGDYFKPLAIELAWKLITEEFDLPKDRLLVTVYHTDDEAFALWKKIAGFPDSRIIRIATSDNFWAMGDTGPCGPCSEIFYDQGDKLQGGPPGSPDEDGDRFLEFWNLVFMQFEQIGPDERINLPRPSIDTGMGLERIAALLQGVTSNYDIDLFRVLINAIADATGVEPDGPQKASHRVIADHLRACAFLIADGVTPSNEGRGYVLRRIMRRAMRHAQILGSREPLLWRLVPVLTREMGQAYPELLRAEPLIVETLRLEEARFIDTLARGLSILDEAVRDLPGGAALPGQVAFKLYDTYGFPLDLTQDALRARSLSVDVEGFNTAMERQRAEARKAWAGSGEATTENIWFPIKEKAGATDFLGYDAERAEGVVTAIVKNGLPADRLGVGETGSIILNQTPFYGESGGQVGDTGVMRASGVRFRVTNTQKKLGDLFVHEGVVEAGEIHPGLALELAVDHARRTAIRANHSATHLLHEALRLVLGDHVAQKGSLVAEDRLRFDFAHLKPISEAELSRVEDIANRAVLQNAPVVTRLMAVDDAIHSGARALFGEKYGDEVRVVTMGYAQDREDDGEGRANRAFSVELCGGTHVSRTGDIGLITIVSESAVAAGVRRIEAKTADGARRHLNAQAHRLHDVAGLLKAPEEDAVKRLASLIDERRKLERELTEARKKLAMGGANASQSNRAQSIGGVTFLGRSVTGIELKDLKSLADEAKQSVGSGVVAIASVDDDGKAGIVVGVTADLVDRFDAVALVRLAAAKLGGKGGGGRRDMAQAGGPDGAGVDAALAAIGDALQAAQTAA</sequence>
<dbReference type="InterPro" id="IPR050058">
    <property type="entry name" value="Ala-tRNA_ligase"/>
</dbReference>
<feature type="coiled-coil region" evidence="12">
    <location>
        <begin position="769"/>
        <end position="796"/>
    </location>
</feature>
<dbReference type="GO" id="GO:0004813">
    <property type="term" value="F:alanine-tRNA ligase activity"/>
    <property type="evidence" value="ECO:0007669"/>
    <property type="project" value="UniProtKB-UniRule"/>
</dbReference>
<dbReference type="Gene3D" id="6.10.250.550">
    <property type="match status" value="1"/>
</dbReference>
<dbReference type="Pfam" id="PF07973">
    <property type="entry name" value="tRNA_SAD"/>
    <property type="match status" value="1"/>
</dbReference>
<keyword evidence="7 11" id="KW-0067">ATP-binding</keyword>
<dbReference type="PANTHER" id="PTHR11777:SF9">
    <property type="entry name" value="ALANINE--TRNA LIGASE, CYTOPLASMIC"/>
    <property type="match status" value="1"/>
</dbReference>
<dbReference type="GO" id="GO:0002161">
    <property type="term" value="F:aminoacyl-tRNA deacylase activity"/>
    <property type="evidence" value="ECO:0007669"/>
    <property type="project" value="TreeGrafter"/>
</dbReference>
<evidence type="ECO:0000256" key="10">
    <source>
        <dbReference type="ARBA" id="ARBA00023146"/>
    </source>
</evidence>
<comment type="similarity">
    <text evidence="1 11">Belongs to the class-II aminoacyl-tRNA synthetase family.</text>
</comment>
<keyword evidence="5 11" id="KW-0547">Nucleotide-binding</keyword>
<dbReference type="InterPro" id="IPR018162">
    <property type="entry name" value="Ala-tRNA-ligase_IIc_anticod-bd"/>
</dbReference>
<evidence type="ECO:0000259" key="13">
    <source>
        <dbReference type="PROSITE" id="PS50860"/>
    </source>
</evidence>
<dbReference type="SMART" id="SM00863">
    <property type="entry name" value="tRNA_SAD"/>
    <property type="match status" value="1"/>
</dbReference>
<evidence type="ECO:0000256" key="6">
    <source>
        <dbReference type="ARBA" id="ARBA00022833"/>
    </source>
</evidence>
<keyword evidence="10 11" id="KW-0030">Aminoacyl-tRNA synthetase</keyword>
<dbReference type="Gene3D" id="3.30.930.10">
    <property type="entry name" value="Bira Bifunctional Protein, Domain 2"/>
    <property type="match status" value="1"/>
</dbReference>
<dbReference type="GO" id="GO:0005829">
    <property type="term" value="C:cytosol"/>
    <property type="evidence" value="ECO:0007669"/>
    <property type="project" value="TreeGrafter"/>
</dbReference>
<dbReference type="NCBIfam" id="TIGR00344">
    <property type="entry name" value="alaS"/>
    <property type="match status" value="1"/>
</dbReference>
<evidence type="ECO:0000313" key="15">
    <source>
        <dbReference type="Proteomes" id="UP000485880"/>
    </source>
</evidence>
<gene>
    <name evidence="11 14" type="primary">alaS</name>
    <name evidence="14" type="ORF">MPC4_100032</name>
</gene>
<evidence type="ECO:0000256" key="2">
    <source>
        <dbReference type="ARBA" id="ARBA00022555"/>
    </source>
</evidence>
<keyword evidence="9 11" id="KW-0648">Protein biosynthesis</keyword>
<keyword evidence="4 11" id="KW-0479">Metal-binding</keyword>
<evidence type="ECO:0000256" key="4">
    <source>
        <dbReference type="ARBA" id="ARBA00022723"/>
    </source>
</evidence>
<dbReference type="FunFam" id="3.30.930.10:FF:000004">
    <property type="entry name" value="Alanine--tRNA ligase"/>
    <property type="match status" value="1"/>
</dbReference>
<dbReference type="Gene3D" id="3.10.310.40">
    <property type="match status" value="1"/>
</dbReference>
<evidence type="ECO:0000256" key="5">
    <source>
        <dbReference type="ARBA" id="ARBA00022741"/>
    </source>
</evidence>
<keyword evidence="2 11" id="KW-0820">tRNA-binding</keyword>
<reference evidence="14 15" key="1">
    <citation type="submission" date="2019-05" db="EMBL/GenBank/DDBJ databases">
        <authorList>
            <person name="Farhan Ul Haque M."/>
        </authorList>
    </citation>
    <scope>NUCLEOTIDE SEQUENCE [LARGE SCALE GENOMIC DNA]</scope>
    <source>
        <strain evidence="14">2</strain>
    </source>
</reference>
<feature type="binding site" evidence="11">
    <location>
        <position position="597"/>
    </location>
    <ligand>
        <name>Zn(2+)</name>
        <dbReference type="ChEBI" id="CHEBI:29105"/>
    </ligand>
</feature>
<comment type="caution">
    <text evidence="14">The sequence shown here is derived from an EMBL/GenBank/DDBJ whole genome shotgun (WGS) entry which is preliminary data.</text>
</comment>
<proteinExistence type="inferred from homology"/>
<dbReference type="EC" id="6.1.1.7" evidence="11"/>
<dbReference type="GO" id="GO:0005524">
    <property type="term" value="F:ATP binding"/>
    <property type="evidence" value="ECO:0007669"/>
    <property type="project" value="UniProtKB-UniRule"/>
</dbReference>
<feature type="binding site" evidence="11">
    <location>
        <position position="710"/>
    </location>
    <ligand>
        <name>Zn(2+)</name>
        <dbReference type="ChEBI" id="CHEBI:29105"/>
    </ligand>
</feature>
<name>A0A8B6M285_METTU</name>
<dbReference type="InterPro" id="IPR012947">
    <property type="entry name" value="tRNA_SAD"/>
</dbReference>
<accession>A0A8B6M285</accession>
<dbReference type="InterPro" id="IPR018165">
    <property type="entry name" value="Ala-tRNA-synth_IIc_core"/>
</dbReference>
<dbReference type="AlphaFoldDB" id="A0A8B6M285"/>
<comment type="catalytic activity">
    <reaction evidence="11">
        <text>tRNA(Ala) + L-alanine + ATP = L-alanyl-tRNA(Ala) + AMP + diphosphate</text>
        <dbReference type="Rhea" id="RHEA:12540"/>
        <dbReference type="Rhea" id="RHEA-COMP:9657"/>
        <dbReference type="Rhea" id="RHEA-COMP:9923"/>
        <dbReference type="ChEBI" id="CHEBI:30616"/>
        <dbReference type="ChEBI" id="CHEBI:33019"/>
        <dbReference type="ChEBI" id="CHEBI:57972"/>
        <dbReference type="ChEBI" id="CHEBI:78442"/>
        <dbReference type="ChEBI" id="CHEBI:78497"/>
        <dbReference type="ChEBI" id="CHEBI:456215"/>
        <dbReference type="EC" id="6.1.1.7"/>
    </reaction>
</comment>
<evidence type="ECO:0000256" key="11">
    <source>
        <dbReference type="HAMAP-Rule" id="MF_00036"/>
    </source>
</evidence>
<comment type="subcellular location">
    <subcellularLocation>
        <location evidence="11">Cytoplasm</location>
    </subcellularLocation>
</comment>
<dbReference type="SUPFAM" id="SSF55681">
    <property type="entry name" value="Class II aaRS and biotin synthetases"/>
    <property type="match status" value="1"/>
</dbReference>
<keyword evidence="8 11" id="KW-0694">RNA-binding</keyword>
<dbReference type="Proteomes" id="UP000485880">
    <property type="component" value="Unassembled WGS sequence"/>
</dbReference>
<dbReference type="InterPro" id="IPR003156">
    <property type="entry name" value="DHHA1_dom"/>
</dbReference>
<dbReference type="Gene3D" id="3.30.980.10">
    <property type="entry name" value="Threonyl-trna Synthetase, Chain A, domain 2"/>
    <property type="match status" value="1"/>
</dbReference>
<dbReference type="GO" id="GO:0000049">
    <property type="term" value="F:tRNA binding"/>
    <property type="evidence" value="ECO:0007669"/>
    <property type="project" value="UniProtKB-KW"/>
</dbReference>
<dbReference type="HAMAP" id="MF_00036_B">
    <property type="entry name" value="Ala_tRNA_synth_B"/>
    <property type="match status" value="1"/>
</dbReference>
<evidence type="ECO:0000256" key="9">
    <source>
        <dbReference type="ARBA" id="ARBA00022917"/>
    </source>
</evidence>
<dbReference type="CDD" id="cd00673">
    <property type="entry name" value="AlaRS_core"/>
    <property type="match status" value="1"/>
</dbReference>
<evidence type="ECO:0000256" key="7">
    <source>
        <dbReference type="ARBA" id="ARBA00022840"/>
    </source>
</evidence>
<evidence type="ECO:0000256" key="1">
    <source>
        <dbReference type="ARBA" id="ARBA00008226"/>
    </source>
</evidence>
<dbReference type="SUPFAM" id="SSF55186">
    <property type="entry name" value="ThrRS/AlaRS common domain"/>
    <property type="match status" value="1"/>
</dbReference>
<dbReference type="Gene3D" id="3.30.54.20">
    <property type="match status" value="1"/>
</dbReference>
<feature type="binding site" evidence="11">
    <location>
        <position position="714"/>
    </location>
    <ligand>
        <name>Zn(2+)</name>
        <dbReference type="ChEBI" id="CHEBI:29105"/>
    </ligand>
</feature>
<dbReference type="InterPro" id="IPR045864">
    <property type="entry name" value="aa-tRNA-synth_II/BPL/LPL"/>
</dbReference>
<dbReference type="InterPro" id="IPR023033">
    <property type="entry name" value="Ala_tRNA_ligase_euk/bac"/>
</dbReference>
<dbReference type="FunFam" id="3.30.980.10:FF:000004">
    <property type="entry name" value="Alanine--tRNA ligase, cytoplasmic"/>
    <property type="match status" value="1"/>
</dbReference>
<dbReference type="GO" id="GO:0045892">
    <property type="term" value="P:negative regulation of DNA-templated transcription"/>
    <property type="evidence" value="ECO:0007669"/>
    <property type="project" value="TreeGrafter"/>
</dbReference>
<dbReference type="Pfam" id="PF01411">
    <property type="entry name" value="tRNA-synt_2c"/>
    <property type="match status" value="1"/>
</dbReference>
<dbReference type="GO" id="GO:0006419">
    <property type="term" value="P:alanyl-tRNA aminoacylation"/>
    <property type="evidence" value="ECO:0007669"/>
    <property type="project" value="UniProtKB-UniRule"/>
</dbReference>
<keyword evidence="6 11" id="KW-0862">Zinc</keyword>
<dbReference type="PRINTS" id="PR00980">
    <property type="entry name" value="TRNASYNTHALA"/>
</dbReference>
<feature type="domain" description="Alanyl-transfer RNA synthetases family profile" evidence="13">
    <location>
        <begin position="31"/>
        <end position="753"/>
    </location>
</feature>
<dbReference type="SUPFAM" id="SSF50447">
    <property type="entry name" value="Translation proteins"/>
    <property type="match status" value="1"/>
</dbReference>
<dbReference type="InterPro" id="IPR018164">
    <property type="entry name" value="Ala-tRNA-synth_IIc_N"/>
</dbReference>
<comment type="domain">
    <text evidence="11">Consists of three domains; the N-terminal catalytic domain, the editing domain and the C-terminal C-Ala domain. The editing domain removes incorrectly charged amino acids, while the C-Ala domain, along with tRNA(Ala), serves as a bridge to cooperatively bring together the editing and aminoacylation centers thus stimulating deacylation of misacylated tRNAs.</text>
</comment>
<dbReference type="EMBL" id="CABFMQ020000002">
    <property type="protein sequence ID" value="VTZ48589.1"/>
    <property type="molecule type" value="Genomic_DNA"/>
</dbReference>
<dbReference type="InterPro" id="IPR009000">
    <property type="entry name" value="Transl_B-barrel_sf"/>
</dbReference>
<organism evidence="14 15">
    <name type="scientific">Methylocella tundrae</name>
    <dbReference type="NCBI Taxonomy" id="227605"/>
    <lineage>
        <taxon>Bacteria</taxon>
        <taxon>Pseudomonadati</taxon>
        <taxon>Pseudomonadota</taxon>
        <taxon>Alphaproteobacteria</taxon>
        <taxon>Hyphomicrobiales</taxon>
        <taxon>Beijerinckiaceae</taxon>
        <taxon>Methylocella</taxon>
    </lineage>
</organism>
<dbReference type="GO" id="GO:0008270">
    <property type="term" value="F:zinc ion binding"/>
    <property type="evidence" value="ECO:0007669"/>
    <property type="project" value="UniProtKB-UniRule"/>
</dbReference>
<dbReference type="SUPFAM" id="SSF101353">
    <property type="entry name" value="Putative anticodon-binding domain of alanyl-tRNA synthetase (AlaRS)"/>
    <property type="match status" value="1"/>
</dbReference>
<evidence type="ECO:0000256" key="12">
    <source>
        <dbReference type="SAM" id="Coils"/>
    </source>
</evidence>
<comment type="cofactor">
    <cofactor evidence="11">
        <name>Zn(2+)</name>
        <dbReference type="ChEBI" id="CHEBI:29105"/>
    </cofactor>
    <text evidence="11">Binds 1 zinc ion per subunit.</text>
</comment>
<feature type="binding site" evidence="11">
    <location>
        <position position="593"/>
    </location>
    <ligand>
        <name>Zn(2+)</name>
        <dbReference type="ChEBI" id="CHEBI:29105"/>
    </ligand>
</feature>
<keyword evidence="12" id="KW-0175">Coiled coil</keyword>